<dbReference type="Proteomes" id="UP001162992">
    <property type="component" value="Chromosome 13"/>
</dbReference>
<evidence type="ECO:0000313" key="2">
    <source>
        <dbReference type="Proteomes" id="UP001162992"/>
    </source>
</evidence>
<accession>A0ACC2BVW1</accession>
<name>A0ACC2BVW1_DIPCM</name>
<reference evidence="2" key="1">
    <citation type="journal article" date="2024" name="Proc. Natl. Acad. Sci. U.S.A.">
        <title>Extraordinary preservation of gene collinearity over three hundred million years revealed in homosporous lycophytes.</title>
        <authorList>
            <person name="Li C."/>
            <person name="Wickell D."/>
            <person name="Kuo L.Y."/>
            <person name="Chen X."/>
            <person name="Nie B."/>
            <person name="Liao X."/>
            <person name="Peng D."/>
            <person name="Ji J."/>
            <person name="Jenkins J."/>
            <person name="Williams M."/>
            <person name="Shu S."/>
            <person name="Plott C."/>
            <person name="Barry K."/>
            <person name="Rajasekar S."/>
            <person name="Grimwood J."/>
            <person name="Han X."/>
            <person name="Sun S."/>
            <person name="Hou Z."/>
            <person name="He W."/>
            <person name="Dai G."/>
            <person name="Sun C."/>
            <person name="Schmutz J."/>
            <person name="Leebens-Mack J.H."/>
            <person name="Li F.W."/>
            <person name="Wang L."/>
        </authorList>
    </citation>
    <scope>NUCLEOTIDE SEQUENCE [LARGE SCALE GENOMIC DNA]</scope>
    <source>
        <strain evidence="2">cv. PW_Plant_1</strain>
    </source>
</reference>
<proteinExistence type="predicted"/>
<protein>
    <submittedName>
        <fullName evidence="1">Uncharacterized protein</fullName>
    </submittedName>
</protein>
<keyword evidence="2" id="KW-1185">Reference proteome</keyword>
<organism evidence="1 2">
    <name type="scientific">Diphasiastrum complanatum</name>
    <name type="common">Issler's clubmoss</name>
    <name type="synonym">Lycopodium complanatum</name>
    <dbReference type="NCBI Taxonomy" id="34168"/>
    <lineage>
        <taxon>Eukaryota</taxon>
        <taxon>Viridiplantae</taxon>
        <taxon>Streptophyta</taxon>
        <taxon>Embryophyta</taxon>
        <taxon>Tracheophyta</taxon>
        <taxon>Lycopodiopsida</taxon>
        <taxon>Lycopodiales</taxon>
        <taxon>Lycopodiaceae</taxon>
        <taxon>Lycopodioideae</taxon>
        <taxon>Diphasiastrum</taxon>
    </lineage>
</organism>
<evidence type="ECO:0000313" key="1">
    <source>
        <dbReference type="EMBL" id="KAJ7533928.1"/>
    </source>
</evidence>
<comment type="caution">
    <text evidence="1">The sequence shown here is derived from an EMBL/GenBank/DDBJ whole genome shotgun (WGS) entry which is preliminary data.</text>
</comment>
<gene>
    <name evidence="1" type="ORF">O6H91_13G071600</name>
</gene>
<sequence length="237" mass="26460">MVLERSSLCGADSKISVQEAPHGWASTQHISIHSRARAEDWLRHNVLNPATNSHPHCGLTQSDDNVYDPGAEYAQVLAEAKRHAMIMGSTGLSPSVTATSFTYARSNGLKVDCIGCHPTQSGQEKKSRDGYKKGHSWKAFIFFWRRFRKTEGAYRTSHQVVYKPRTKSVPLSSTQISRRAVSGPLYTDGLPVHPSHRPLSGNLSDSSRIDKILLSPYVPLKQHHRHRNYSGPLYMVS</sequence>
<dbReference type="EMBL" id="CM055104">
    <property type="protein sequence ID" value="KAJ7533928.1"/>
    <property type="molecule type" value="Genomic_DNA"/>
</dbReference>